<gene>
    <name evidence="2" type="ORF">D0Y65_017253</name>
</gene>
<name>A0A445JU51_GLYSO</name>
<sequence>MRPQQEKIYEKNVATMMVGTGIGLTKQSIYHLAGKELDPNINTTRDLVISTTQLFFVFDLLRCDMHRPSQFLSCFPFASALDVMYISCFLLIISSSFTF</sequence>
<feature type="transmembrane region" description="Helical" evidence="1">
    <location>
        <begin position="71"/>
        <end position="93"/>
    </location>
</feature>
<keyword evidence="1" id="KW-0472">Membrane</keyword>
<keyword evidence="3" id="KW-1185">Reference proteome</keyword>
<keyword evidence="1" id="KW-0812">Transmembrane</keyword>
<protein>
    <submittedName>
        <fullName evidence="2">Uncharacterized protein</fullName>
    </submittedName>
</protein>
<dbReference type="AlphaFoldDB" id="A0A445JU51"/>
<proteinExistence type="predicted"/>
<evidence type="ECO:0000313" key="2">
    <source>
        <dbReference type="EMBL" id="RZC02008.1"/>
    </source>
</evidence>
<keyword evidence="1" id="KW-1133">Transmembrane helix</keyword>
<evidence type="ECO:0000313" key="3">
    <source>
        <dbReference type="Proteomes" id="UP000289340"/>
    </source>
</evidence>
<reference evidence="2 3" key="1">
    <citation type="submission" date="2018-09" db="EMBL/GenBank/DDBJ databases">
        <title>A high-quality reference genome of wild soybean provides a powerful tool to mine soybean genomes.</title>
        <authorList>
            <person name="Xie M."/>
            <person name="Chung C.Y.L."/>
            <person name="Li M.-W."/>
            <person name="Wong F.-L."/>
            <person name="Chan T.-F."/>
            <person name="Lam H.-M."/>
        </authorList>
    </citation>
    <scope>NUCLEOTIDE SEQUENCE [LARGE SCALE GENOMIC DNA]</scope>
    <source>
        <strain evidence="3">cv. W05</strain>
        <tissue evidence="2">Hypocotyl of etiolated seedlings</tissue>
    </source>
</reference>
<dbReference type="EMBL" id="QZWG01000007">
    <property type="protein sequence ID" value="RZC02008.1"/>
    <property type="molecule type" value="Genomic_DNA"/>
</dbReference>
<accession>A0A445JU51</accession>
<evidence type="ECO:0000256" key="1">
    <source>
        <dbReference type="SAM" id="Phobius"/>
    </source>
</evidence>
<comment type="caution">
    <text evidence="2">The sequence shown here is derived from an EMBL/GenBank/DDBJ whole genome shotgun (WGS) entry which is preliminary data.</text>
</comment>
<organism evidence="2 3">
    <name type="scientific">Glycine soja</name>
    <name type="common">Wild soybean</name>
    <dbReference type="NCBI Taxonomy" id="3848"/>
    <lineage>
        <taxon>Eukaryota</taxon>
        <taxon>Viridiplantae</taxon>
        <taxon>Streptophyta</taxon>
        <taxon>Embryophyta</taxon>
        <taxon>Tracheophyta</taxon>
        <taxon>Spermatophyta</taxon>
        <taxon>Magnoliopsida</taxon>
        <taxon>eudicotyledons</taxon>
        <taxon>Gunneridae</taxon>
        <taxon>Pentapetalae</taxon>
        <taxon>rosids</taxon>
        <taxon>fabids</taxon>
        <taxon>Fabales</taxon>
        <taxon>Fabaceae</taxon>
        <taxon>Papilionoideae</taxon>
        <taxon>50 kb inversion clade</taxon>
        <taxon>NPAAA clade</taxon>
        <taxon>indigoferoid/millettioid clade</taxon>
        <taxon>Phaseoleae</taxon>
        <taxon>Glycine</taxon>
        <taxon>Glycine subgen. Soja</taxon>
    </lineage>
</organism>
<dbReference type="Proteomes" id="UP000289340">
    <property type="component" value="Chromosome 7"/>
</dbReference>